<keyword evidence="2" id="KW-0812">Transmembrane</keyword>
<gene>
    <name evidence="4" type="ORF">A4X03_0g316</name>
    <name evidence="3" type="ORF">JKIAZH3_G1680</name>
</gene>
<sequence length="503" mass="55005">MSGHLSSLDLAVAWFNRFALRYAILGNTFTAILVVTMVLMTLFSSMRVFKTARYTIIILSTVAQISASVLNSIDARRLGLHENIPDTLFTAQVAMLFVVPLFADFALVPRIMELTRQKEKTLMQDRRTLFALALPLALKVPRVILVADFLSMSDTCVPLTKTSPLASVLMCTPAQKFALLQWTFSLVDQSITMLTLAICMYHMGWGWGDKRAVSKTIFGKASMFGCTLAATMVIPVIVLTALLALHSSGKKTHIEGYLIALQPNVSVLGVALAALYPLVRVNRRLQLARVRMQSSQTEARRLSMAEYEGADPFANLTSQKSHLSKTLLGAPHLRPGGIPHLKRHSSHSGYLNSTMYSHSSQFSPTSDEKLAQDTYTIMNVKMLKPGGREGSNGSTISNSGSGNWTITRQRSPRSEGSDDGMDEKVDQQQQAQYQPQQYQHSLPGTAPSSPKPNQWAPSTPTRMGGGQQQQGHWGGSNNGGSVPGSPYSPSVRGTPLSQQFRSS</sequence>
<feature type="compositionally biased region" description="Polar residues" evidence="1">
    <location>
        <begin position="440"/>
        <end position="461"/>
    </location>
</feature>
<dbReference type="EMBL" id="CAJHJG010003145">
    <property type="protein sequence ID" value="CAD6926868.1"/>
    <property type="molecule type" value="Genomic_DNA"/>
</dbReference>
<keyword evidence="2" id="KW-1133">Transmembrane helix</keyword>
<reference evidence="4" key="2">
    <citation type="journal article" date="2019" name="IMA Fungus">
        <title>Genome sequencing and comparison of five Tilletia species to identify candidate genes for the detection of regulated species infecting wheat.</title>
        <authorList>
            <person name="Nguyen H.D.T."/>
            <person name="Sultana T."/>
            <person name="Kesanakurti P."/>
            <person name="Hambleton S."/>
        </authorList>
    </citation>
    <scope>NUCLEOTIDE SEQUENCE</scope>
    <source>
        <strain evidence="4">DAOMC 238032</strain>
    </source>
</reference>
<evidence type="ECO:0000313" key="6">
    <source>
        <dbReference type="Proteomes" id="UP000836402"/>
    </source>
</evidence>
<feature type="transmembrane region" description="Helical" evidence="2">
    <location>
        <begin position="129"/>
        <end position="150"/>
    </location>
</feature>
<name>A0A177VCZ4_9BASI</name>
<keyword evidence="2" id="KW-0472">Membrane</keyword>
<feature type="region of interest" description="Disordered" evidence="1">
    <location>
        <begin position="383"/>
        <end position="503"/>
    </location>
</feature>
<feature type="transmembrane region" description="Helical" evidence="2">
    <location>
        <begin position="179"/>
        <end position="201"/>
    </location>
</feature>
<feature type="compositionally biased region" description="Low complexity" evidence="1">
    <location>
        <begin position="391"/>
        <end position="403"/>
    </location>
</feature>
<feature type="transmembrane region" description="Helical" evidence="2">
    <location>
        <begin position="20"/>
        <end position="42"/>
    </location>
</feature>
<evidence type="ECO:0000313" key="5">
    <source>
        <dbReference type="Proteomes" id="UP000077671"/>
    </source>
</evidence>
<evidence type="ECO:0000313" key="3">
    <source>
        <dbReference type="EMBL" id="CAD6926868.1"/>
    </source>
</evidence>
<protein>
    <submittedName>
        <fullName evidence="4">Uncharacterized protein</fullName>
    </submittedName>
</protein>
<evidence type="ECO:0000256" key="1">
    <source>
        <dbReference type="SAM" id="MobiDB-lite"/>
    </source>
</evidence>
<dbReference type="EMBL" id="LWDD02000017">
    <property type="protein sequence ID" value="KAE8265355.1"/>
    <property type="molecule type" value="Genomic_DNA"/>
</dbReference>
<feature type="compositionally biased region" description="Low complexity" evidence="1">
    <location>
        <begin position="427"/>
        <end position="439"/>
    </location>
</feature>
<dbReference type="Proteomes" id="UP000836402">
    <property type="component" value="Unassembled WGS sequence"/>
</dbReference>
<accession>A0A177VCZ4</accession>
<reference evidence="3" key="3">
    <citation type="submission" date="2020-10" db="EMBL/GenBank/DDBJ databases">
        <authorList>
            <person name="Sedaghatjoo S."/>
        </authorList>
    </citation>
    <scope>NUCLEOTIDE SEQUENCE</scope>
    <source>
        <strain evidence="3">AZH3</strain>
    </source>
</reference>
<reference evidence="4" key="1">
    <citation type="submission" date="2016-04" db="EMBL/GenBank/DDBJ databases">
        <authorList>
            <person name="Nguyen H.D."/>
            <person name="Kesanakurti P."/>
            <person name="Cullis J."/>
            <person name="Levesque C.A."/>
            <person name="Hambleton S."/>
        </authorList>
    </citation>
    <scope>NUCLEOTIDE SEQUENCE</scope>
    <source>
        <strain evidence="4">DAOMC 238032</strain>
    </source>
</reference>
<dbReference type="Proteomes" id="UP000077671">
    <property type="component" value="Unassembled WGS sequence"/>
</dbReference>
<comment type="caution">
    <text evidence="4">The sequence shown here is derived from an EMBL/GenBank/DDBJ whole genome shotgun (WGS) entry which is preliminary data.</text>
</comment>
<feature type="transmembrane region" description="Helical" evidence="2">
    <location>
        <begin position="222"/>
        <end position="245"/>
    </location>
</feature>
<keyword evidence="6" id="KW-1185">Reference proteome</keyword>
<organism evidence="4 5">
    <name type="scientific">Tilletia caries</name>
    <name type="common">wheat bunt fungus</name>
    <dbReference type="NCBI Taxonomy" id="13290"/>
    <lineage>
        <taxon>Eukaryota</taxon>
        <taxon>Fungi</taxon>
        <taxon>Dikarya</taxon>
        <taxon>Basidiomycota</taxon>
        <taxon>Ustilaginomycotina</taxon>
        <taxon>Exobasidiomycetes</taxon>
        <taxon>Tilletiales</taxon>
        <taxon>Tilletiaceae</taxon>
        <taxon>Tilletia</taxon>
    </lineage>
</organism>
<feature type="transmembrane region" description="Helical" evidence="2">
    <location>
        <begin position="257"/>
        <end position="279"/>
    </location>
</feature>
<feature type="transmembrane region" description="Helical" evidence="2">
    <location>
        <begin position="88"/>
        <end position="108"/>
    </location>
</feature>
<dbReference type="AlphaFoldDB" id="A0A177VCZ4"/>
<feature type="compositionally biased region" description="Basic and acidic residues" evidence="1">
    <location>
        <begin position="412"/>
        <end position="426"/>
    </location>
</feature>
<feature type="compositionally biased region" description="Gly residues" evidence="1">
    <location>
        <begin position="463"/>
        <end position="482"/>
    </location>
</feature>
<evidence type="ECO:0000313" key="4">
    <source>
        <dbReference type="EMBL" id="KAE8265355.1"/>
    </source>
</evidence>
<feature type="transmembrane region" description="Helical" evidence="2">
    <location>
        <begin position="54"/>
        <end position="73"/>
    </location>
</feature>
<proteinExistence type="predicted"/>
<evidence type="ECO:0000256" key="2">
    <source>
        <dbReference type="SAM" id="Phobius"/>
    </source>
</evidence>